<gene>
    <name evidence="3" type="ORF">HanXRQr2_Chr08g0353301</name>
</gene>
<evidence type="ECO:0000313" key="4">
    <source>
        <dbReference type="Proteomes" id="UP000215914"/>
    </source>
</evidence>
<feature type="domain" description="TIR" evidence="2">
    <location>
        <begin position="14"/>
        <end position="160"/>
    </location>
</feature>
<dbReference type="Pfam" id="PF01582">
    <property type="entry name" value="TIR"/>
    <property type="match status" value="1"/>
</dbReference>
<dbReference type="EMBL" id="MNCJ02000323">
    <property type="protein sequence ID" value="KAF5796585.1"/>
    <property type="molecule type" value="Genomic_DNA"/>
</dbReference>
<dbReference type="SMART" id="SM00255">
    <property type="entry name" value="TIR"/>
    <property type="match status" value="1"/>
</dbReference>
<dbReference type="InterPro" id="IPR000157">
    <property type="entry name" value="TIR_dom"/>
</dbReference>
<evidence type="ECO:0000259" key="2">
    <source>
        <dbReference type="PROSITE" id="PS50104"/>
    </source>
</evidence>
<dbReference type="Gene3D" id="3.40.50.10140">
    <property type="entry name" value="Toll/interleukin-1 receptor homology (TIR) domain"/>
    <property type="match status" value="1"/>
</dbReference>
<accession>A0A9K3IHC7</accession>
<protein>
    <submittedName>
        <fullName evidence="3">TIR domain-containing protein</fullName>
    </submittedName>
</protein>
<dbReference type="PROSITE" id="PS50104">
    <property type="entry name" value="TIR"/>
    <property type="match status" value="1"/>
</dbReference>
<proteinExistence type="predicted"/>
<dbReference type="SUPFAM" id="SSF52200">
    <property type="entry name" value="Toll/Interleukin receptor TIR domain"/>
    <property type="match status" value="1"/>
</dbReference>
<dbReference type="GO" id="GO:0007165">
    <property type="term" value="P:signal transduction"/>
    <property type="evidence" value="ECO:0007669"/>
    <property type="project" value="InterPro"/>
</dbReference>
<dbReference type="PANTHER" id="PTHR32009">
    <property type="entry name" value="TMV RESISTANCE PROTEIN N-LIKE"/>
    <property type="match status" value="1"/>
</dbReference>
<keyword evidence="4" id="KW-1185">Reference proteome</keyword>
<dbReference type="AlphaFoldDB" id="A0A9K3IHC7"/>
<reference evidence="3" key="2">
    <citation type="submission" date="2020-06" db="EMBL/GenBank/DDBJ databases">
        <title>Helianthus annuus Genome sequencing and assembly Release 2.</title>
        <authorList>
            <person name="Gouzy J."/>
            <person name="Langlade N."/>
            <person name="Munos S."/>
        </authorList>
    </citation>
    <scope>NUCLEOTIDE SEQUENCE</scope>
    <source>
        <tissue evidence="3">Leaves</tissue>
    </source>
</reference>
<name>A0A9K3IHC7_HELAN</name>
<reference evidence="3" key="1">
    <citation type="journal article" date="2017" name="Nature">
        <title>The sunflower genome provides insights into oil metabolism, flowering and Asterid evolution.</title>
        <authorList>
            <person name="Badouin H."/>
            <person name="Gouzy J."/>
            <person name="Grassa C.J."/>
            <person name="Murat F."/>
            <person name="Staton S.E."/>
            <person name="Cottret L."/>
            <person name="Lelandais-Briere C."/>
            <person name="Owens G.L."/>
            <person name="Carrere S."/>
            <person name="Mayjonade B."/>
            <person name="Legrand L."/>
            <person name="Gill N."/>
            <person name="Kane N.C."/>
            <person name="Bowers J.E."/>
            <person name="Hubner S."/>
            <person name="Bellec A."/>
            <person name="Berard A."/>
            <person name="Berges H."/>
            <person name="Blanchet N."/>
            <person name="Boniface M.C."/>
            <person name="Brunel D."/>
            <person name="Catrice O."/>
            <person name="Chaidir N."/>
            <person name="Claudel C."/>
            <person name="Donnadieu C."/>
            <person name="Faraut T."/>
            <person name="Fievet G."/>
            <person name="Helmstetter N."/>
            <person name="King M."/>
            <person name="Knapp S.J."/>
            <person name="Lai Z."/>
            <person name="Le Paslier M.C."/>
            <person name="Lippi Y."/>
            <person name="Lorenzon L."/>
            <person name="Mandel J.R."/>
            <person name="Marage G."/>
            <person name="Marchand G."/>
            <person name="Marquand E."/>
            <person name="Bret-Mestries E."/>
            <person name="Morien E."/>
            <person name="Nambeesan S."/>
            <person name="Nguyen T."/>
            <person name="Pegot-Espagnet P."/>
            <person name="Pouilly N."/>
            <person name="Raftis F."/>
            <person name="Sallet E."/>
            <person name="Schiex T."/>
            <person name="Thomas J."/>
            <person name="Vandecasteele C."/>
            <person name="Vares D."/>
            <person name="Vear F."/>
            <person name="Vautrin S."/>
            <person name="Crespi M."/>
            <person name="Mangin B."/>
            <person name="Burke J.M."/>
            <person name="Salse J."/>
            <person name="Munos S."/>
            <person name="Vincourt P."/>
            <person name="Rieseberg L.H."/>
            <person name="Langlade N.B."/>
        </authorList>
    </citation>
    <scope>NUCLEOTIDE SEQUENCE</scope>
    <source>
        <tissue evidence="3">Leaves</tissue>
    </source>
</reference>
<evidence type="ECO:0000256" key="1">
    <source>
        <dbReference type="ARBA" id="ARBA00023027"/>
    </source>
</evidence>
<dbReference type="InterPro" id="IPR035897">
    <property type="entry name" value="Toll_tir_struct_dom_sf"/>
</dbReference>
<dbReference type="Proteomes" id="UP000215914">
    <property type="component" value="Unassembled WGS sequence"/>
</dbReference>
<organism evidence="3 4">
    <name type="scientific">Helianthus annuus</name>
    <name type="common">Common sunflower</name>
    <dbReference type="NCBI Taxonomy" id="4232"/>
    <lineage>
        <taxon>Eukaryota</taxon>
        <taxon>Viridiplantae</taxon>
        <taxon>Streptophyta</taxon>
        <taxon>Embryophyta</taxon>
        <taxon>Tracheophyta</taxon>
        <taxon>Spermatophyta</taxon>
        <taxon>Magnoliopsida</taxon>
        <taxon>eudicotyledons</taxon>
        <taxon>Gunneridae</taxon>
        <taxon>Pentapetalae</taxon>
        <taxon>asterids</taxon>
        <taxon>campanulids</taxon>
        <taxon>Asterales</taxon>
        <taxon>Asteraceae</taxon>
        <taxon>Asteroideae</taxon>
        <taxon>Heliantheae alliance</taxon>
        <taxon>Heliantheae</taxon>
        <taxon>Helianthus</taxon>
    </lineage>
</organism>
<evidence type="ECO:0000313" key="3">
    <source>
        <dbReference type="EMBL" id="KAF5796585.1"/>
    </source>
</evidence>
<dbReference type="PANTHER" id="PTHR32009:SF162">
    <property type="entry name" value="TIR DOMAIN-CONTAINING PROTEIN"/>
    <property type="match status" value="1"/>
</dbReference>
<keyword evidence="1" id="KW-0520">NAD</keyword>
<sequence>MASSSSTSFIKESYQYDMFLSFRCENTRKNFVDHLYHALGINTFKDNERLKKGKNINDQLLKSIEESKLFIIVFSKKYASSSWGLNELVKIMECQKSNEQIAYPVFYEVNPSEVRKQRGPVGEALVKRKWREALTEAANLSGWDLRNTADGVIYRSFALL</sequence>
<comment type="caution">
    <text evidence="3">The sequence shown here is derived from an EMBL/GenBank/DDBJ whole genome shotgun (WGS) entry which is preliminary data.</text>
</comment>
<dbReference type="Gramene" id="mRNA:HanXRQr2_Chr08g0353301">
    <property type="protein sequence ID" value="mRNA:HanXRQr2_Chr08g0353301"/>
    <property type="gene ID" value="HanXRQr2_Chr08g0353301"/>
</dbReference>